<dbReference type="SUPFAM" id="SSF48264">
    <property type="entry name" value="Cytochrome P450"/>
    <property type="match status" value="1"/>
</dbReference>
<name>A0ABV7YLW4_9ACTN</name>
<keyword evidence="4" id="KW-1185">Reference proteome</keyword>
<organism evidence="3 4">
    <name type="scientific">Tenggerimyces flavus</name>
    <dbReference type="NCBI Taxonomy" id="1708749"/>
    <lineage>
        <taxon>Bacteria</taxon>
        <taxon>Bacillati</taxon>
        <taxon>Actinomycetota</taxon>
        <taxon>Actinomycetes</taxon>
        <taxon>Propionibacteriales</taxon>
        <taxon>Nocardioidaceae</taxon>
        <taxon>Tenggerimyces</taxon>
    </lineage>
</organism>
<comment type="caution">
    <text evidence="3">The sequence shown here is derived from an EMBL/GenBank/DDBJ whole genome shotgun (WGS) entry which is preliminary data.</text>
</comment>
<dbReference type="InterPro" id="IPR017972">
    <property type="entry name" value="Cyt_P450_CS"/>
</dbReference>
<evidence type="ECO:0000313" key="4">
    <source>
        <dbReference type="Proteomes" id="UP001595699"/>
    </source>
</evidence>
<dbReference type="PANTHER" id="PTHR46696:SF1">
    <property type="entry name" value="CYTOCHROME P450 YJIB-RELATED"/>
    <property type="match status" value="1"/>
</dbReference>
<keyword evidence="2" id="KW-0479">Metal-binding</keyword>
<keyword evidence="2" id="KW-0503">Monooxygenase</keyword>
<dbReference type="Pfam" id="PF00067">
    <property type="entry name" value="p450"/>
    <property type="match status" value="2"/>
</dbReference>
<keyword evidence="2" id="KW-0349">Heme</keyword>
<dbReference type="CDD" id="cd20625">
    <property type="entry name" value="CYP164-like"/>
    <property type="match status" value="1"/>
</dbReference>
<dbReference type="Gene3D" id="1.10.630.10">
    <property type="entry name" value="Cytochrome P450"/>
    <property type="match status" value="1"/>
</dbReference>
<keyword evidence="2" id="KW-0560">Oxidoreductase</keyword>
<dbReference type="InterPro" id="IPR036396">
    <property type="entry name" value="Cyt_P450_sf"/>
</dbReference>
<proteinExistence type="inferred from homology"/>
<reference evidence="4" key="1">
    <citation type="journal article" date="2019" name="Int. J. Syst. Evol. Microbiol.">
        <title>The Global Catalogue of Microorganisms (GCM) 10K type strain sequencing project: providing services to taxonomists for standard genome sequencing and annotation.</title>
        <authorList>
            <consortium name="The Broad Institute Genomics Platform"/>
            <consortium name="The Broad Institute Genome Sequencing Center for Infectious Disease"/>
            <person name="Wu L."/>
            <person name="Ma J."/>
        </authorList>
    </citation>
    <scope>NUCLEOTIDE SEQUENCE [LARGE SCALE GENOMIC DNA]</scope>
    <source>
        <strain evidence="4">CGMCC 4.7241</strain>
    </source>
</reference>
<comment type="similarity">
    <text evidence="1 2">Belongs to the cytochrome P450 family.</text>
</comment>
<sequence>MVSLDLPDHTRLRRIVNKAFTPRQVEGLRPRIEAIVDGLLERVDGRFELMESLARPLPVEVICEMLAVPAGDRQFIRACSAELTYLFELVTSVERRQTGLRGWVALTTYFEELSVERSAKPGDDLLSMLLVVEEAGDRLTRSEVVSMANLLLFAGHDTTINLIGNGVLALLQHPNELARLREDPGIVGSAVEELLRFDSPVQFVSRVTKTDLDIGNRHLRPHDVVLLCLGAANRDPDQFADPDRLDLGRADNRHVAFGGGPHFCLGTPLARIEGAVLVSRLFDRFPRLGLAGEPRWRDTSTIRGLSTLPLAAEG</sequence>
<protein>
    <submittedName>
        <fullName evidence="3">Cytochrome P450</fullName>
    </submittedName>
</protein>
<dbReference type="PROSITE" id="PS00086">
    <property type="entry name" value="CYTOCHROME_P450"/>
    <property type="match status" value="1"/>
</dbReference>
<dbReference type="EMBL" id="JBHRZH010000047">
    <property type="protein sequence ID" value="MFC3766037.1"/>
    <property type="molecule type" value="Genomic_DNA"/>
</dbReference>
<dbReference type="PRINTS" id="PR00359">
    <property type="entry name" value="BP450"/>
</dbReference>
<dbReference type="PANTHER" id="PTHR46696">
    <property type="entry name" value="P450, PUTATIVE (EUROFUNG)-RELATED"/>
    <property type="match status" value="1"/>
</dbReference>
<dbReference type="Proteomes" id="UP001595699">
    <property type="component" value="Unassembled WGS sequence"/>
</dbReference>
<dbReference type="PRINTS" id="PR00385">
    <property type="entry name" value="P450"/>
</dbReference>
<evidence type="ECO:0000256" key="2">
    <source>
        <dbReference type="RuleBase" id="RU000461"/>
    </source>
</evidence>
<dbReference type="InterPro" id="IPR002397">
    <property type="entry name" value="Cyt_P450_B"/>
</dbReference>
<evidence type="ECO:0000313" key="3">
    <source>
        <dbReference type="EMBL" id="MFC3766037.1"/>
    </source>
</evidence>
<accession>A0ABV7YLW4</accession>
<keyword evidence="2" id="KW-0408">Iron</keyword>
<dbReference type="InterPro" id="IPR001128">
    <property type="entry name" value="Cyt_P450"/>
</dbReference>
<gene>
    <name evidence="3" type="ORF">ACFOUW_34750</name>
</gene>
<dbReference type="RefSeq" id="WP_205121737.1">
    <property type="nucleotide sequence ID" value="NZ_JAFBCM010000001.1"/>
</dbReference>
<evidence type="ECO:0000256" key="1">
    <source>
        <dbReference type="ARBA" id="ARBA00010617"/>
    </source>
</evidence>